<dbReference type="InterPro" id="IPR000515">
    <property type="entry name" value="MetI-like"/>
</dbReference>
<feature type="transmembrane region" description="Helical" evidence="7">
    <location>
        <begin position="171"/>
        <end position="190"/>
    </location>
</feature>
<keyword evidence="6 7" id="KW-0472">Membrane</keyword>
<dbReference type="PANTHER" id="PTHR43386:SF25">
    <property type="entry name" value="PEPTIDE ABC TRANSPORTER PERMEASE PROTEIN"/>
    <property type="match status" value="1"/>
</dbReference>
<evidence type="ECO:0000256" key="7">
    <source>
        <dbReference type="RuleBase" id="RU363032"/>
    </source>
</evidence>
<keyword evidence="2 7" id="KW-0813">Transport</keyword>
<evidence type="ECO:0000259" key="8">
    <source>
        <dbReference type="PROSITE" id="PS50928"/>
    </source>
</evidence>
<keyword evidence="5 7" id="KW-1133">Transmembrane helix</keyword>
<name>A0ABR8WXX6_9MICO</name>
<gene>
    <name evidence="9" type="ORF">H9634_14310</name>
</gene>
<accession>A0ABR8WXX6</accession>
<dbReference type="PROSITE" id="PS50928">
    <property type="entry name" value="ABC_TM1"/>
    <property type="match status" value="1"/>
</dbReference>
<evidence type="ECO:0000256" key="6">
    <source>
        <dbReference type="ARBA" id="ARBA00023136"/>
    </source>
</evidence>
<dbReference type="EMBL" id="JACSPY010000028">
    <property type="protein sequence ID" value="MBD8021950.1"/>
    <property type="molecule type" value="Genomic_DNA"/>
</dbReference>
<evidence type="ECO:0000313" key="10">
    <source>
        <dbReference type="Proteomes" id="UP000651517"/>
    </source>
</evidence>
<evidence type="ECO:0000256" key="3">
    <source>
        <dbReference type="ARBA" id="ARBA00022475"/>
    </source>
</evidence>
<dbReference type="PANTHER" id="PTHR43386">
    <property type="entry name" value="OLIGOPEPTIDE TRANSPORT SYSTEM PERMEASE PROTEIN APPC"/>
    <property type="match status" value="1"/>
</dbReference>
<dbReference type="InterPro" id="IPR035906">
    <property type="entry name" value="MetI-like_sf"/>
</dbReference>
<comment type="subcellular location">
    <subcellularLocation>
        <location evidence="1 7">Cell membrane</location>
        <topology evidence="1 7">Multi-pass membrane protein</topology>
    </subcellularLocation>
</comment>
<reference evidence="9 10" key="1">
    <citation type="submission" date="2020-08" db="EMBL/GenBank/DDBJ databases">
        <title>A Genomic Blueprint of the Chicken Gut Microbiome.</title>
        <authorList>
            <person name="Gilroy R."/>
            <person name="Ravi A."/>
            <person name="Getino M."/>
            <person name="Pursley I."/>
            <person name="Horton D.L."/>
            <person name="Alikhan N.-F."/>
            <person name="Baker D."/>
            <person name="Gharbi K."/>
            <person name="Hall N."/>
            <person name="Watson M."/>
            <person name="Adriaenssens E.M."/>
            <person name="Foster-Nyarko E."/>
            <person name="Jarju S."/>
            <person name="Secka A."/>
            <person name="Antonio M."/>
            <person name="Oren A."/>
            <person name="Chaudhuri R."/>
            <person name="La Ragione R.M."/>
            <person name="Hildebrand F."/>
            <person name="Pallen M.J."/>
        </authorList>
    </citation>
    <scope>NUCLEOTIDE SEQUENCE [LARGE SCALE GENOMIC DNA]</scope>
    <source>
        <strain evidence="9 10">Re57</strain>
    </source>
</reference>
<feature type="transmembrane region" description="Helical" evidence="7">
    <location>
        <begin position="67"/>
        <end position="85"/>
    </location>
</feature>
<sequence>WLPTSISEVFFHLKSRSQPPEEVQLAGFLGGWVSTLIMRGSDILLSFPAIILAIAVVAILGPDLINVVIVIGVLYVPQFTRVVYAQAAAIRKAQFVDAERVNGTRTASIIAFTVLPNVLSPIIVQGSLSTSFAVQVEAGLSFLGLGAQPPLASLGTLIASGRDFLEVQPSLLLYPSAVLVAIVLAVNVLGDGVRDVLDPRRAFK</sequence>
<evidence type="ECO:0000256" key="1">
    <source>
        <dbReference type="ARBA" id="ARBA00004651"/>
    </source>
</evidence>
<evidence type="ECO:0000256" key="5">
    <source>
        <dbReference type="ARBA" id="ARBA00022989"/>
    </source>
</evidence>
<dbReference type="Proteomes" id="UP000651517">
    <property type="component" value="Unassembled WGS sequence"/>
</dbReference>
<keyword evidence="4 7" id="KW-0812">Transmembrane</keyword>
<organism evidence="9 10">
    <name type="scientific">Brevibacterium gallinarum</name>
    <dbReference type="NCBI Taxonomy" id="2762220"/>
    <lineage>
        <taxon>Bacteria</taxon>
        <taxon>Bacillati</taxon>
        <taxon>Actinomycetota</taxon>
        <taxon>Actinomycetes</taxon>
        <taxon>Micrococcales</taxon>
        <taxon>Brevibacteriaceae</taxon>
        <taxon>Brevibacterium</taxon>
    </lineage>
</organism>
<dbReference type="Gene3D" id="1.10.3720.10">
    <property type="entry name" value="MetI-like"/>
    <property type="match status" value="1"/>
</dbReference>
<evidence type="ECO:0000256" key="4">
    <source>
        <dbReference type="ARBA" id="ARBA00022692"/>
    </source>
</evidence>
<evidence type="ECO:0000256" key="2">
    <source>
        <dbReference type="ARBA" id="ARBA00022448"/>
    </source>
</evidence>
<feature type="transmembrane region" description="Helical" evidence="7">
    <location>
        <begin position="43"/>
        <end position="61"/>
    </location>
</feature>
<proteinExistence type="inferred from homology"/>
<feature type="non-terminal residue" evidence="9">
    <location>
        <position position="1"/>
    </location>
</feature>
<comment type="similarity">
    <text evidence="7">Belongs to the binding-protein-dependent transport system permease family.</text>
</comment>
<dbReference type="InterPro" id="IPR050366">
    <property type="entry name" value="BP-dependent_transpt_permease"/>
</dbReference>
<feature type="transmembrane region" description="Helical" evidence="7">
    <location>
        <begin position="106"/>
        <end position="128"/>
    </location>
</feature>
<keyword evidence="10" id="KW-1185">Reference proteome</keyword>
<evidence type="ECO:0000313" key="9">
    <source>
        <dbReference type="EMBL" id="MBD8021950.1"/>
    </source>
</evidence>
<feature type="domain" description="ABC transmembrane type-1" evidence="8">
    <location>
        <begin position="1"/>
        <end position="190"/>
    </location>
</feature>
<dbReference type="RefSeq" id="WP_191727474.1">
    <property type="nucleotide sequence ID" value="NZ_JACSPY010000028.1"/>
</dbReference>
<dbReference type="SUPFAM" id="SSF161098">
    <property type="entry name" value="MetI-like"/>
    <property type="match status" value="1"/>
</dbReference>
<dbReference type="Pfam" id="PF00528">
    <property type="entry name" value="BPD_transp_1"/>
    <property type="match status" value="1"/>
</dbReference>
<keyword evidence="3" id="KW-1003">Cell membrane</keyword>
<comment type="caution">
    <text evidence="9">The sequence shown here is derived from an EMBL/GenBank/DDBJ whole genome shotgun (WGS) entry which is preliminary data.</text>
</comment>
<dbReference type="CDD" id="cd06261">
    <property type="entry name" value="TM_PBP2"/>
    <property type="match status" value="1"/>
</dbReference>
<protein>
    <submittedName>
        <fullName evidence="9">ABC transporter permease</fullName>
    </submittedName>
</protein>